<dbReference type="InterPro" id="IPR008377">
    <property type="entry name" value="Sialidase_trypan"/>
</dbReference>
<dbReference type="EMBL" id="AHKC01019018">
    <property type="protein sequence ID" value="EKF27126.1"/>
    <property type="molecule type" value="Genomic_DNA"/>
</dbReference>
<feature type="domain" description="Trans-sialidase C-terminal" evidence="1">
    <location>
        <begin position="1"/>
        <end position="121"/>
    </location>
</feature>
<dbReference type="AlphaFoldDB" id="K2MXU2"/>
<dbReference type="InterPro" id="IPR013320">
    <property type="entry name" value="ConA-like_dom_sf"/>
</dbReference>
<dbReference type="SUPFAM" id="SSF49899">
    <property type="entry name" value="Concanavalin A-like lectins/glucanases"/>
    <property type="match status" value="1"/>
</dbReference>
<dbReference type="GO" id="GO:0004308">
    <property type="term" value="F:exo-alpha-sialidase activity"/>
    <property type="evidence" value="ECO:0007669"/>
    <property type="project" value="InterPro"/>
</dbReference>
<dbReference type="InterPro" id="IPR055239">
    <property type="entry name" value="TS_C"/>
</dbReference>
<organism evidence="2 3">
    <name type="scientific">Trypanosoma cruzi marinkellei</name>
    <dbReference type="NCBI Taxonomy" id="85056"/>
    <lineage>
        <taxon>Eukaryota</taxon>
        <taxon>Discoba</taxon>
        <taxon>Euglenozoa</taxon>
        <taxon>Kinetoplastea</taxon>
        <taxon>Metakinetoplastina</taxon>
        <taxon>Trypanosomatida</taxon>
        <taxon>Trypanosomatidae</taxon>
        <taxon>Trypanosoma</taxon>
        <taxon>Schizotrypanum</taxon>
    </lineage>
</organism>
<gene>
    <name evidence="2" type="ORF">MOQ_009157</name>
</gene>
<name>K2MXU2_TRYCR</name>
<dbReference type="PRINTS" id="PR01803">
    <property type="entry name" value="TCSIALIDASE"/>
</dbReference>
<feature type="non-terminal residue" evidence="2">
    <location>
        <position position="142"/>
    </location>
</feature>
<dbReference type="Pfam" id="PF22925">
    <property type="entry name" value="TS_C"/>
    <property type="match status" value="1"/>
</dbReference>
<evidence type="ECO:0000313" key="2">
    <source>
        <dbReference type="EMBL" id="EKF27126.1"/>
    </source>
</evidence>
<comment type="caution">
    <text evidence="2">The sequence shown here is derived from an EMBL/GenBank/DDBJ whole genome shotgun (WGS) entry which is preliminary data.</text>
</comment>
<keyword evidence="3" id="KW-1185">Reference proteome</keyword>
<evidence type="ECO:0000259" key="1">
    <source>
        <dbReference type="Pfam" id="PF22925"/>
    </source>
</evidence>
<evidence type="ECO:0000313" key="3">
    <source>
        <dbReference type="Proteomes" id="UP000007350"/>
    </source>
</evidence>
<proteinExistence type="predicted"/>
<dbReference type="Proteomes" id="UP000007350">
    <property type="component" value="Unassembled WGS sequence"/>
</dbReference>
<reference evidence="2 3" key="1">
    <citation type="journal article" date="2012" name="BMC Genomics">
        <title>Comparative genomic analysis of human infective Trypanosoma cruzi lineages with the bat-restricted subspecies T. cruzi marinkellei.</title>
        <authorList>
            <person name="Franzen O."/>
            <person name="Talavera-Lopez C."/>
            <person name="Ochaya S."/>
            <person name="Butler C.E."/>
            <person name="Messenger L.A."/>
            <person name="Lewis M.D."/>
            <person name="Llewellyn M.S."/>
            <person name="Marinkelle C.J."/>
            <person name="Tyler K.M."/>
            <person name="Miles M.A."/>
            <person name="Andersson B."/>
        </authorList>
    </citation>
    <scope>NUCLEOTIDE SEQUENCE [LARGE SCALE GENOMIC DNA]</scope>
    <source>
        <strain evidence="2 3">B7</strain>
    </source>
</reference>
<dbReference type="Gene3D" id="2.60.120.200">
    <property type="match status" value="1"/>
</dbReference>
<dbReference type="OrthoDB" id="10473287at2759"/>
<protein>
    <submittedName>
        <fullName evidence="2">Trans-sialidase, putative</fullName>
    </submittedName>
</protein>
<sequence>MGVHLDGEGESKLMGLSYKKEKWELLCSDETSKELSSTLGAEKTQHVVMLVRNGTQGSAYVDGQRVGGDPRCALGNTELNEISHFYIGGHGGSTDSTVSAGTRDGMPVTVTNVLLYNRPLDGNEITALKSKIKPLFYLQWTR</sequence>
<accession>K2MXU2</accession>